<evidence type="ECO:0000256" key="1">
    <source>
        <dbReference type="SAM" id="MobiDB-lite"/>
    </source>
</evidence>
<gene>
    <name evidence="2" type="ORF">CTOB1V02_LOCUS12416</name>
</gene>
<organism evidence="2">
    <name type="scientific">Cyprideis torosa</name>
    <dbReference type="NCBI Taxonomy" id="163714"/>
    <lineage>
        <taxon>Eukaryota</taxon>
        <taxon>Metazoa</taxon>
        <taxon>Ecdysozoa</taxon>
        <taxon>Arthropoda</taxon>
        <taxon>Crustacea</taxon>
        <taxon>Oligostraca</taxon>
        <taxon>Ostracoda</taxon>
        <taxon>Podocopa</taxon>
        <taxon>Podocopida</taxon>
        <taxon>Cytherocopina</taxon>
        <taxon>Cytheroidea</taxon>
        <taxon>Cytherideidae</taxon>
        <taxon>Cyprideis</taxon>
    </lineage>
</organism>
<evidence type="ECO:0000313" key="2">
    <source>
        <dbReference type="EMBL" id="CAD7234600.1"/>
    </source>
</evidence>
<reference evidence="2" key="1">
    <citation type="submission" date="2020-11" db="EMBL/GenBank/DDBJ databases">
        <authorList>
            <person name="Tran Van P."/>
        </authorList>
    </citation>
    <scope>NUCLEOTIDE SEQUENCE</scope>
</reference>
<feature type="region of interest" description="Disordered" evidence="1">
    <location>
        <begin position="1"/>
        <end position="22"/>
    </location>
</feature>
<accession>A0A7R8WMM0</accession>
<protein>
    <submittedName>
        <fullName evidence="2">Uncharacterized protein</fullName>
    </submittedName>
</protein>
<dbReference type="AlphaFoldDB" id="A0A7R8WMM0"/>
<sequence length="110" mass="11816">GGSLTEEGTGEGGSLTEEGTGESSRLLCWHWLREIRFSFFLGTLPKGEGPLEATSLEGPKLGPTTPTDEAPTGGSQVIFRDVEDLRQQSPTADEIGFASGRTRSNRSYRV</sequence>
<name>A0A7R8WMM0_9CRUS</name>
<proteinExistence type="predicted"/>
<dbReference type="EMBL" id="OB669191">
    <property type="protein sequence ID" value="CAD7234600.1"/>
    <property type="molecule type" value="Genomic_DNA"/>
</dbReference>
<feature type="non-terminal residue" evidence="2">
    <location>
        <position position="110"/>
    </location>
</feature>
<feature type="region of interest" description="Disordered" evidence="1">
    <location>
        <begin position="48"/>
        <end position="110"/>
    </location>
</feature>